<proteinExistence type="predicted"/>
<feature type="region of interest" description="Disordered" evidence="1">
    <location>
        <begin position="1"/>
        <end position="68"/>
    </location>
</feature>
<accession>A0A0A9BVI9</accession>
<reference evidence="2" key="1">
    <citation type="submission" date="2014-09" db="EMBL/GenBank/DDBJ databases">
        <authorList>
            <person name="Magalhaes I.L.F."/>
            <person name="Oliveira U."/>
            <person name="Santos F.R."/>
            <person name="Vidigal T.H.D.A."/>
            <person name="Brescovit A.D."/>
            <person name="Santos A.J."/>
        </authorList>
    </citation>
    <scope>NUCLEOTIDE SEQUENCE</scope>
    <source>
        <tissue evidence="2">Shoot tissue taken approximately 20 cm above the soil surface</tissue>
    </source>
</reference>
<reference evidence="2" key="2">
    <citation type="journal article" date="2015" name="Data Brief">
        <title>Shoot transcriptome of the giant reed, Arundo donax.</title>
        <authorList>
            <person name="Barrero R.A."/>
            <person name="Guerrero F.D."/>
            <person name="Moolhuijzen P."/>
            <person name="Goolsby J.A."/>
            <person name="Tidwell J."/>
            <person name="Bellgard S.E."/>
            <person name="Bellgard M.I."/>
        </authorList>
    </citation>
    <scope>NUCLEOTIDE SEQUENCE</scope>
    <source>
        <tissue evidence="2">Shoot tissue taken approximately 20 cm above the soil surface</tissue>
    </source>
</reference>
<name>A0A0A9BVI9_ARUDO</name>
<evidence type="ECO:0000256" key="1">
    <source>
        <dbReference type="SAM" id="MobiDB-lite"/>
    </source>
</evidence>
<sequence>MVPLGSLDMPPPSNRSVVSQASPVRHWRDPRPPPPRSSSAPPSSPSVAWSSSSPNPKRLLNTTTPAID</sequence>
<feature type="compositionally biased region" description="Low complexity" evidence="1">
    <location>
        <begin position="37"/>
        <end position="56"/>
    </location>
</feature>
<dbReference type="EMBL" id="GBRH01230559">
    <property type="protein sequence ID" value="JAD67336.1"/>
    <property type="molecule type" value="Transcribed_RNA"/>
</dbReference>
<dbReference type="AlphaFoldDB" id="A0A0A9BVI9"/>
<protein>
    <submittedName>
        <fullName evidence="2">Uncharacterized protein</fullName>
    </submittedName>
</protein>
<evidence type="ECO:0000313" key="2">
    <source>
        <dbReference type="EMBL" id="JAD67336.1"/>
    </source>
</evidence>
<organism evidence="2">
    <name type="scientific">Arundo donax</name>
    <name type="common">Giant reed</name>
    <name type="synonym">Donax arundinaceus</name>
    <dbReference type="NCBI Taxonomy" id="35708"/>
    <lineage>
        <taxon>Eukaryota</taxon>
        <taxon>Viridiplantae</taxon>
        <taxon>Streptophyta</taxon>
        <taxon>Embryophyta</taxon>
        <taxon>Tracheophyta</taxon>
        <taxon>Spermatophyta</taxon>
        <taxon>Magnoliopsida</taxon>
        <taxon>Liliopsida</taxon>
        <taxon>Poales</taxon>
        <taxon>Poaceae</taxon>
        <taxon>PACMAD clade</taxon>
        <taxon>Arundinoideae</taxon>
        <taxon>Arundineae</taxon>
        <taxon>Arundo</taxon>
    </lineage>
</organism>